<keyword evidence="3" id="KW-1185">Reference proteome</keyword>
<accession>A0A6A6SY90</accession>
<evidence type="ECO:0000313" key="3">
    <source>
        <dbReference type="Proteomes" id="UP000799324"/>
    </source>
</evidence>
<keyword evidence="1" id="KW-0812">Transmembrane</keyword>
<dbReference type="EMBL" id="MU004398">
    <property type="protein sequence ID" value="KAF2652562.1"/>
    <property type="molecule type" value="Genomic_DNA"/>
</dbReference>
<gene>
    <name evidence="2" type="ORF">K491DRAFT_564359</name>
</gene>
<dbReference type="InterPro" id="IPR039261">
    <property type="entry name" value="FNR_nucleotide-bd"/>
</dbReference>
<dbReference type="SUPFAM" id="SSF52343">
    <property type="entry name" value="Ferredoxin reductase-like, C-terminal NADP-linked domain"/>
    <property type="match status" value="1"/>
</dbReference>
<evidence type="ECO:0000313" key="2">
    <source>
        <dbReference type="EMBL" id="KAF2652562.1"/>
    </source>
</evidence>
<reference evidence="2" key="1">
    <citation type="journal article" date="2020" name="Stud. Mycol.">
        <title>101 Dothideomycetes genomes: a test case for predicting lifestyles and emergence of pathogens.</title>
        <authorList>
            <person name="Haridas S."/>
            <person name="Albert R."/>
            <person name="Binder M."/>
            <person name="Bloem J."/>
            <person name="Labutti K."/>
            <person name="Salamov A."/>
            <person name="Andreopoulos B."/>
            <person name="Baker S."/>
            <person name="Barry K."/>
            <person name="Bills G."/>
            <person name="Bluhm B."/>
            <person name="Cannon C."/>
            <person name="Castanera R."/>
            <person name="Culley D."/>
            <person name="Daum C."/>
            <person name="Ezra D."/>
            <person name="Gonzalez J."/>
            <person name="Henrissat B."/>
            <person name="Kuo A."/>
            <person name="Liang C."/>
            <person name="Lipzen A."/>
            <person name="Lutzoni F."/>
            <person name="Magnuson J."/>
            <person name="Mondo S."/>
            <person name="Nolan M."/>
            <person name="Ohm R."/>
            <person name="Pangilinan J."/>
            <person name="Park H.-J."/>
            <person name="Ramirez L."/>
            <person name="Alfaro M."/>
            <person name="Sun H."/>
            <person name="Tritt A."/>
            <person name="Yoshinaga Y."/>
            <person name="Zwiers L.-H."/>
            <person name="Turgeon B."/>
            <person name="Goodwin S."/>
            <person name="Spatafora J."/>
            <person name="Crous P."/>
            <person name="Grigoriev I."/>
        </authorList>
    </citation>
    <scope>NUCLEOTIDE SEQUENCE</scope>
    <source>
        <strain evidence="2">CBS 122681</strain>
    </source>
</reference>
<keyword evidence="1" id="KW-1133">Transmembrane helix</keyword>
<sequence>SAYHILFSSVLIANLALLATVHITSHPPLTPSTAMLATSTNLLLALLIRNEHIINLFFTLLSRLASGAYTPPFLKRRIADFHHYGGLHSSAALGAVLWYIQYTALKTMSLVYLLRLRSESTGEYGRVWRAGDEAKMEGWECVDVALCYTVLLILLAICITALPGMRRRWHNLFEKTHRFGGWASIVGLWVHVVGQSFAMQKYVAAGVSLVPLWKTPAFYLLLGITGLVVHPWLYVRRVRVATAVVDPHSTTLIFPYNNMPASSTMRFSTNPLTEWHAFATIPSATGLPAAKIIVARAGDWTDSLIHDPPQNLWIRRLPARNFLAFARCWDRILLVGTGAGIGPVVSFLGSVKRQAERGGQVQKLVKVLWCARDPFSAEWEHVRRAIERVDPGPWILESRSKSGGRGAGRNKRPDLLEESKAMVREYGLQAAFVVGNKTVTDVIVGGLKAVGIPGYGAVFDS</sequence>
<dbReference type="Proteomes" id="UP000799324">
    <property type="component" value="Unassembled WGS sequence"/>
</dbReference>
<dbReference type="AlphaFoldDB" id="A0A6A6SY90"/>
<protein>
    <recommendedName>
        <fullName evidence="4">FAD-binding FR-type domain-containing protein</fullName>
    </recommendedName>
</protein>
<keyword evidence="1" id="KW-0472">Membrane</keyword>
<feature type="transmembrane region" description="Helical" evidence="1">
    <location>
        <begin position="217"/>
        <end position="235"/>
    </location>
</feature>
<name>A0A6A6SY90_9PLEO</name>
<feature type="non-terminal residue" evidence="2">
    <location>
        <position position="461"/>
    </location>
</feature>
<feature type="transmembrane region" description="Helical" evidence="1">
    <location>
        <begin position="177"/>
        <end position="197"/>
    </location>
</feature>
<feature type="non-terminal residue" evidence="2">
    <location>
        <position position="1"/>
    </location>
</feature>
<feature type="transmembrane region" description="Helical" evidence="1">
    <location>
        <begin position="145"/>
        <end position="165"/>
    </location>
</feature>
<proteinExistence type="predicted"/>
<feature type="transmembrane region" description="Helical" evidence="1">
    <location>
        <begin position="81"/>
        <end position="100"/>
    </location>
</feature>
<dbReference type="OrthoDB" id="3142841at2759"/>
<organism evidence="2 3">
    <name type="scientific">Lophiostoma macrostomum CBS 122681</name>
    <dbReference type="NCBI Taxonomy" id="1314788"/>
    <lineage>
        <taxon>Eukaryota</taxon>
        <taxon>Fungi</taxon>
        <taxon>Dikarya</taxon>
        <taxon>Ascomycota</taxon>
        <taxon>Pezizomycotina</taxon>
        <taxon>Dothideomycetes</taxon>
        <taxon>Pleosporomycetidae</taxon>
        <taxon>Pleosporales</taxon>
        <taxon>Lophiostomataceae</taxon>
        <taxon>Lophiostoma</taxon>
    </lineage>
</organism>
<evidence type="ECO:0000256" key="1">
    <source>
        <dbReference type="SAM" id="Phobius"/>
    </source>
</evidence>
<dbReference type="InterPro" id="IPR052979">
    <property type="entry name" value="Adenylate-forming_domain"/>
</dbReference>
<dbReference type="PANTHER" id="PTHR33927">
    <property type="entry name" value="TRANSMEMBRANE PROTEIN"/>
    <property type="match status" value="1"/>
</dbReference>
<evidence type="ECO:0008006" key="4">
    <source>
        <dbReference type="Google" id="ProtNLM"/>
    </source>
</evidence>
<dbReference type="PANTHER" id="PTHR33927:SF5">
    <property type="entry name" value="ENZYME, PUTATIVE (AFU_ORTHOLOGUE AFUA_8G01222)-RELATED"/>
    <property type="match status" value="1"/>
</dbReference>